<dbReference type="AlphaFoldDB" id="A0A9P1C9I0"/>
<dbReference type="OrthoDB" id="436379at2759"/>
<feature type="signal peptide" evidence="1">
    <location>
        <begin position="1"/>
        <end position="17"/>
    </location>
</feature>
<comment type="caution">
    <text evidence="2">The sequence shown here is derived from an EMBL/GenBank/DDBJ whole genome shotgun (WGS) entry which is preliminary data.</text>
</comment>
<dbReference type="EMBL" id="CAMXCT030001059">
    <property type="protein sequence ID" value="CAL4773528.1"/>
    <property type="molecule type" value="Genomic_DNA"/>
</dbReference>
<dbReference type="Proteomes" id="UP001152797">
    <property type="component" value="Unassembled WGS sequence"/>
</dbReference>
<gene>
    <name evidence="2" type="ORF">C1SCF055_LOCUS13585</name>
</gene>
<dbReference type="EMBL" id="CAMXCT010001059">
    <property type="protein sequence ID" value="CAI3986216.1"/>
    <property type="molecule type" value="Genomic_DNA"/>
</dbReference>
<sequence length="416" mass="45736">RLWRLAACILLLGASSCNFLALEEVQHPLDRGGDLLFLPIRVVMEPLTSFVSAVLLWPLRFHFRVQALRLGAANAPGRSVDLPQVLRQASQQSCQTLQQLFRADAMAFGRMSCPETVLIRSSQVRVSILPSRFGRRKVLLATDTLVSQLSDLELRFVLGREMGRSWLRHTDFLRPWVLQHFVRDVVLFPLNVLGYRQTSTLRERPTSQSFKKWMVLRRWVDGVANACDAYRGLRSGTWPGLSDLDLEHFRCPVAPSSYGPVDAAAALCARLRAPGGVSALGTAAVGSVGPKLAAVVLSLSPEEERQLMRFTRLGTWALGLWSAKARAEVFSADRLGFLAAEGDLDAALRAMVLAAQRPGDVATATLLGSSELVKQAEYLASVLPATYWSLSPSLFARVADLSSWARSPTARAALQM</sequence>
<dbReference type="EMBL" id="CAMXCT020001059">
    <property type="protein sequence ID" value="CAL1139591.1"/>
    <property type="molecule type" value="Genomic_DNA"/>
</dbReference>
<protein>
    <submittedName>
        <fullName evidence="2">Uncharacterized protein</fullName>
    </submittedName>
</protein>
<organism evidence="2">
    <name type="scientific">Cladocopium goreaui</name>
    <dbReference type="NCBI Taxonomy" id="2562237"/>
    <lineage>
        <taxon>Eukaryota</taxon>
        <taxon>Sar</taxon>
        <taxon>Alveolata</taxon>
        <taxon>Dinophyceae</taxon>
        <taxon>Suessiales</taxon>
        <taxon>Symbiodiniaceae</taxon>
        <taxon>Cladocopium</taxon>
    </lineage>
</organism>
<proteinExistence type="predicted"/>
<name>A0A9P1C9I0_9DINO</name>
<evidence type="ECO:0000256" key="1">
    <source>
        <dbReference type="SAM" id="SignalP"/>
    </source>
</evidence>
<evidence type="ECO:0000313" key="3">
    <source>
        <dbReference type="EMBL" id="CAL4773528.1"/>
    </source>
</evidence>
<evidence type="ECO:0000313" key="4">
    <source>
        <dbReference type="Proteomes" id="UP001152797"/>
    </source>
</evidence>
<feature type="non-terminal residue" evidence="2">
    <location>
        <position position="1"/>
    </location>
</feature>
<accession>A0A9P1C9I0</accession>
<evidence type="ECO:0000313" key="2">
    <source>
        <dbReference type="EMBL" id="CAI3986216.1"/>
    </source>
</evidence>
<feature type="chain" id="PRO_5043270237" evidence="1">
    <location>
        <begin position="18"/>
        <end position="416"/>
    </location>
</feature>
<keyword evidence="1" id="KW-0732">Signal</keyword>
<keyword evidence="4" id="KW-1185">Reference proteome</keyword>
<reference evidence="3 4" key="2">
    <citation type="submission" date="2024-05" db="EMBL/GenBank/DDBJ databases">
        <authorList>
            <person name="Chen Y."/>
            <person name="Shah S."/>
            <person name="Dougan E. K."/>
            <person name="Thang M."/>
            <person name="Chan C."/>
        </authorList>
    </citation>
    <scope>NUCLEOTIDE SEQUENCE [LARGE SCALE GENOMIC DNA]</scope>
</reference>
<reference evidence="2" key="1">
    <citation type="submission" date="2022-10" db="EMBL/GenBank/DDBJ databases">
        <authorList>
            <person name="Chen Y."/>
            <person name="Dougan E. K."/>
            <person name="Chan C."/>
            <person name="Rhodes N."/>
            <person name="Thang M."/>
        </authorList>
    </citation>
    <scope>NUCLEOTIDE SEQUENCE</scope>
</reference>